<name>A0A9P0CVP6_9CUCU</name>
<protein>
    <recommendedName>
        <fullName evidence="3">CCHC-type domain-containing protein</fullName>
    </recommendedName>
</protein>
<organism evidence="1 2">
    <name type="scientific">Psylliodes chrysocephalus</name>
    <dbReference type="NCBI Taxonomy" id="3402493"/>
    <lineage>
        <taxon>Eukaryota</taxon>
        <taxon>Metazoa</taxon>
        <taxon>Ecdysozoa</taxon>
        <taxon>Arthropoda</taxon>
        <taxon>Hexapoda</taxon>
        <taxon>Insecta</taxon>
        <taxon>Pterygota</taxon>
        <taxon>Neoptera</taxon>
        <taxon>Endopterygota</taxon>
        <taxon>Coleoptera</taxon>
        <taxon>Polyphaga</taxon>
        <taxon>Cucujiformia</taxon>
        <taxon>Chrysomeloidea</taxon>
        <taxon>Chrysomelidae</taxon>
        <taxon>Galerucinae</taxon>
        <taxon>Alticini</taxon>
        <taxon>Psylliodes</taxon>
    </lineage>
</organism>
<keyword evidence="2" id="KW-1185">Reference proteome</keyword>
<gene>
    <name evidence="1" type="ORF">PSYICH_LOCUS8148</name>
</gene>
<sequence>MTPMALITGVQKGFNEEELFKAINMENELDILFGEEWEKEMKRVGGRNCRNPFKENIIITGPTEIIKTILKKGYLYLDLSKSYVEEYISVMLCYKCCRYGHSAERCNDTDYTCYKCAGKHSGTSCSNTAYNCGNCQRLGLQLRSHEARDVNCPVYKRKLEDAKNSIVY</sequence>
<accession>A0A9P0CVP6</accession>
<dbReference type="AlphaFoldDB" id="A0A9P0CVP6"/>
<dbReference type="EMBL" id="OV651833">
    <property type="protein sequence ID" value="CAH1107378.1"/>
    <property type="molecule type" value="Genomic_DNA"/>
</dbReference>
<evidence type="ECO:0000313" key="1">
    <source>
        <dbReference type="EMBL" id="CAH1107378.1"/>
    </source>
</evidence>
<reference evidence="1" key="1">
    <citation type="submission" date="2022-01" db="EMBL/GenBank/DDBJ databases">
        <authorList>
            <person name="King R."/>
        </authorList>
    </citation>
    <scope>NUCLEOTIDE SEQUENCE</scope>
</reference>
<dbReference type="OrthoDB" id="10042604at2759"/>
<evidence type="ECO:0000313" key="2">
    <source>
        <dbReference type="Proteomes" id="UP001153636"/>
    </source>
</evidence>
<evidence type="ECO:0008006" key="3">
    <source>
        <dbReference type="Google" id="ProtNLM"/>
    </source>
</evidence>
<dbReference type="Proteomes" id="UP001153636">
    <property type="component" value="Chromosome 21"/>
</dbReference>
<proteinExistence type="predicted"/>